<feature type="region of interest" description="Disordered" evidence="1">
    <location>
        <begin position="1"/>
        <end position="41"/>
    </location>
</feature>
<accession>A0A821A0A0</accession>
<dbReference type="AlphaFoldDB" id="A0A821A0A0"/>
<feature type="compositionally biased region" description="Basic and acidic residues" evidence="1">
    <location>
        <begin position="14"/>
        <end position="23"/>
    </location>
</feature>
<feature type="non-terminal residue" evidence="2">
    <location>
        <position position="64"/>
    </location>
</feature>
<reference evidence="2" key="1">
    <citation type="submission" date="2021-02" db="EMBL/GenBank/DDBJ databases">
        <authorList>
            <person name="Nowell W R."/>
        </authorList>
    </citation>
    <scope>NUCLEOTIDE SEQUENCE</scope>
</reference>
<evidence type="ECO:0000313" key="2">
    <source>
        <dbReference type="EMBL" id="CAF4567314.1"/>
    </source>
</evidence>
<keyword evidence="3" id="KW-1185">Reference proteome</keyword>
<feature type="non-terminal residue" evidence="2">
    <location>
        <position position="1"/>
    </location>
</feature>
<comment type="caution">
    <text evidence="2">The sequence shown here is derived from an EMBL/GenBank/DDBJ whole genome shotgun (WGS) entry which is preliminary data.</text>
</comment>
<dbReference type="EMBL" id="CAJOBP010011530">
    <property type="protein sequence ID" value="CAF4567314.1"/>
    <property type="molecule type" value="Genomic_DNA"/>
</dbReference>
<evidence type="ECO:0000256" key="1">
    <source>
        <dbReference type="SAM" id="MobiDB-lite"/>
    </source>
</evidence>
<name>A0A821A0A0_9BILA</name>
<protein>
    <submittedName>
        <fullName evidence="2">Uncharacterized protein</fullName>
    </submittedName>
</protein>
<evidence type="ECO:0000313" key="3">
    <source>
        <dbReference type="Proteomes" id="UP000663873"/>
    </source>
</evidence>
<dbReference type="Proteomes" id="UP000663873">
    <property type="component" value="Unassembled WGS sequence"/>
</dbReference>
<gene>
    <name evidence="2" type="ORF">UJA718_LOCUS30179</name>
</gene>
<sequence length="64" mass="7490">QPLEEIKPQQGELSEDKKLEEVKLQQGEPSEETKPQQLESPAEIQFQQDQLFEEIKHELDQTSE</sequence>
<proteinExistence type="predicted"/>
<organism evidence="2 3">
    <name type="scientific">Rotaria socialis</name>
    <dbReference type="NCBI Taxonomy" id="392032"/>
    <lineage>
        <taxon>Eukaryota</taxon>
        <taxon>Metazoa</taxon>
        <taxon>Spiralia</taxon>
        <taxon>Gnathifera</taxon>
        <taxon>Rotifera</taxon>
        <taxon>Eurotatoria</taxon>
        <taxon>Bdelloidea</taxon>
        <taxon>Philodinida</taxon>
        <taxon>Philodinidae</taxon>
        <taxon>Rotaria</taxon>
    </lineage>
</organism>